<comment type="similarity">
    <text evidence="2 10">Belongs to the binding-protein-dependent transport system permease family. CysTW subfamily.</text>
</comment>
<dbReference type="Proteomes" id="UP000008221">
    <property type="component" value="Chromosome"/>
</dbReference>
<comment type="function">
    <text evidence="10">Part of the binding-protein-dependent transport system for molybdenum; probably responsible for the translocation of the substrate across the membrane.</text>
</comment>
<evidence type="ECO:0000256" key="6">
    <source>
        <dbReference type="ARBA" id="ARBA00022692"/>
    </source>
</evidence>
<dbReference type="RefSeq" id="WP_011720874.1">
    <property type="nucleotide sequence ID" value="NC_008578.1"/>
</dbReference>
<evidence type="ECO:0000256" key="4">
    <source>
        <dbReference type="ARBA" id="ARBA00022475"/>
    </source>
</evidence>
<feature type="transmembrane region" description="Helical" evidence="9">
    <location>
        <begin position="241"/>
        <end position="260"/>
    </location>
</feature>
<keyword evidence="13" id="KW-1185">Reference proteome</keyword>
<feature type="transmembrane region" description="Helical" evidence="9">
    <location>
        <begin position="91"/>
        <end position="115"/>
    </location>
</feature>
<keyword evidence="4 10" id="KW-1003">Cell membrane</keyword>
<sequence>MPASTSRRYALQTGLVAVFALAGFLFLCVPLVSLAVRAPWRNLVAELGKPEALTALRLSLETATIATFLSLLVGLPLAWTMCRLPTSIRNAARAVIALPLVLPPVAGGLTLLLAYGRRGLVGSWLWHAAGISLPFTTAGVVVAETFVAMPFLVLSVEGALRAVDTKYADVASTLGAGPLFIFRRVVLPIVLPAVFAGSLLCWARAIGEFGATITFAGSFPGTTRTMPLEIYLQFQHDPQSAIGLSLVLLLASTGVLLALWRRWIAAL</sequence>
<keyword evidence="8 9" id="KW-0472">Membrane</keyword>
<dbReference type="NCBIfam" id="TIGR02141">
    <property type="entry name" value="modB_ABC"/>
    <property type="match status" value="1"/>
</dbReference>
<protein>
    <recommendedName>
        <fullName evidence="10">Molybdenum transport system permease</fullName>
    </recommendedName>
</protein>
<organism evidence="12 13">
    <name type="scientific">Acidothermus cellulolyticus (strain ATCC 43068 / DSM 8971 / 11B)</name>
    <dbReference type="NCBI Taxonomy" id="351607"/>
    <lineage>
        <taxon>Bacteria</taxon>
        <taxon>Bacillati</taxon>
        <taxon>Actinomycetota</taxon>
        <taxon>Actinomycetes</taxon>
        <taxon>Acidothermales</taxon>
        <taxon>Acidothermaceae</taxon>
        <taxon>Acidothermus</taxon>
    </lineage>
</organism>
<gene>
    <name evidence="12" type="ordered locus">Acel_2039</name>
</gene>
<keyword evidence="3 9" id="KW-0813">Transport</keyword>
<evidence type="ECO:0000256" key="5">
    <source>
        <dbReference type="ARBA" id="ARBA00022505"/>
    </source>
</evidence>
<dbReference type="eggNOG" id="COG4149">
    <property type="taxonomic scope" value="Bacteria"/>
</dbReference>
<proteinExistence type="inferred from homology"/>
<evidence type="ECO:0000313" key="12">
    <source>
        <dbReference type="EMBL" id="ABK53811.1"/>
    </source>
</evidence>
<dbReference type="GO" id="GO:0005886">
    <property type="term" value="C:plasma membrane"/>
    <property type="evidence" value="ECO:0007669"/>
    <property type="project" value="UniProtKB-SubCell"/>
</dbReference>
<dbReference type="InterPro" id="IPR000515">
    <property type="entry name" value="MetI-like"/>
</dbReference>
<keyword evidence="5 10" id="KW-0500">Molybdenum</keyword>
<feature type="domain" description="ABC transmembrane type-1" evidence="11">
    <location>
        <begin position="56"/>
        <end position="259"/>
    </location>
</feature>
<dbReference type="KEGG" id="ace:Acel_2039"/>
<dbReference type="EMBL" id="CP000481">
    <property type="protein sequence ID" value="ABK53811.1"/>
    <property type="molecule type" value="Genomic_DNA"/>
</dbReference>
<dbReference type="PROSITE" id="PS50928">
    <property type="entry name" value="ABC_TM1"/>
    <property type="match status" value="1"/>
</dbReference>
<dbReference type="HOGENOM" id="CLU_016047_14_1_11"/>
<evidence type="ECO:0000259" key="11">
    <source>
        <dbReference type="PROSITE" id="PS50928"/>
    </source>
</evidence>
<dbReference type="STRING" id="351607.Acel_2039"/>
<dbReference type="AlphaFoldDB" id="A0LWK1"/>
<dbReference type="InParanoid" id="A0LWK1"/>
<evidence type="ECO:0000256" key="7">
    <source>
        <dbReference type="ARBA" id="ARBA00022989"/>
    </source>
</evidence>
<evidence type="ECO:0000256" key="3">
    <source>
        <dbReference type="ARBA" id="ARBA00022448"/>
    </source>
</evidence>
<comment type="subcellular location">
    <subcellularLocation>
        <location evidence="1 9">Cell membrane</location>
        <topology evidence="1 9">Multi-pass membrane protein</topology>
    </subcellularLocation>
</comment>
<dbReference type="InterPro" id="IPR035906">
    <property type="entry name" value="MetI-like_sf"/>
</dbReference>
<keyword evidence="7 9" id="KW-1133">Transmembrane helix</keyword>
<reference evidence="12 13" key="1">
    <citation type="journal article" date="2009" name="Genome Res.">
        <title>Complete genome of the cellulolytic thermophile Acidothermus cellulolyticus 11B provides insights into its ecophysiological and evolutionary adaptations.</title>
        <authorList>
            <person name="Barabote R.D."/>
            <person name="Xie G."/>
            <person name="Leu D.H."/>
            <person name="Normand P."/>
            <person name="Necsulea A."/>
            <person name="Daubin V."/>
            <person name="Medigue C."/>
            <person name="Adney W.S."/>
            <person name="Xu X.C."/>
            <person name="Lapidus A."/>
            <person name="Parales R.E."/>
            <person name="Detter C."/>
            <person name="Pujic P."/>
            <person name="Bruce D."/>
            <person name="Lavire C."/>
            <person name="Challacombe J.F."/>
            <person name="Brettin T.S."/>
            <person name="Berry A.M."/>
        </authorList>
    </citation>
    <scope>NUCLEOTIDE SEQUENCE [LARGE SCALE GENOMIC DNA]</scope>
    <source>
        <strain evidence="13">ATCC 43068 / DSM 8971 / 11B</strain>
    </source>
</reference>
<evidence type="ECO:0000256" key="10">
    <source>
        <dbReference type="RuleBase" id="RU365097"/>
    </source>
</evidence>
<dbReference type="PANTHER" id="PTHR30183:SF3">
    <property type="entry name" value="MOLYBDENUM TRANSPORT SYSTEM PERMEASE PROTEIN MODB"/>
    <property type="match status" value="1"/>
</dbReference>
<dbReference type="FunCoup" id="A0LWK1">
    <property type="interactions" value="29"/>
</dbReference>
<dbReference type="OrthoDB" id="9774448at2"/>
<dbReference type="Gene3D" id="1.10.3720.10">
    <property type="entry name" value="MetI-like"/>
    <property type="match status" value="1"/>
</dbReference>
<dbReference type="InterPro" id="IPR006469">
    <property type="entry name" value="NifC_ABC_porter"/>
</dbReference>
<dbReference type="SUPFAM" id="SSF161098">
    <property type="entry name" value="MetI-like"/>
    <property type="match status" value="1"/>
</dbReference>
<dbReference type="GO" id="GO:0015098">
    <property type="term" value="F:molybdate ion transmembrane transporter activity"/>
    <property type="evidence" value="ECO:0007669"/>
    <property type="project" value="UniProtKB-UniRule"/>
</dbReference>
<evidence type="ECO:0000256" key="8">
    <source>
        <dbReference type="ARBA" id="ARBA00023136"/>
    </source>
</evidence>
<keyword evidence="6 9" id="KW-0812">Transmembrane</keyword>
<evidence type="ECO:0000256" key="9">
    <source>
        <dbReference type="RuleBase" id="RU363032"/>
    </source>
</evidence>
<dbReference type="PANTHER" id="PTHR30183">
    <property type="entry name" value="MOLYBDENUM TRANSPORT SYSTEM PERMEASE PROTEIN MODB"/>
    <property type="match status" value="1"/>
</dbReference>
<dbReference type="NCBIfam" id="TIGR01581">
    <property type="entry name" value="Mo_ABC_porter"/>
    <property type="match status" value="1"/>
</dbReference>
<name>A0LWK1_ACIC1</name>
<dbReference type="InterPro" id="IPR011867">
    <property type="entry name" value="ModB_ABC"/>
</dbReference>
<evidence type="ECO:0000313" key="13">
    <source>
        <dbReference type="Proteomes" id="UP000008221"/>
    </source>
</evidence>
<evidence type="ECO:0000256" key="1">
    <source>
        <dbReference type="ARBA" id="ARBA00004651"/>
    </source>
</evidence>
<feature type="transmembrane region" description="Helical" evidence="9">
    <location>
        <begin position="135"/>
        <end position="156"/>
    </location>
</feature>
<feature type="transmembrane region" description="Helical" evidence="9">
    <location>
        <begin position="58"/>
        <end position="79"/>
    </location>
</feature>
<dbReference type="CDD" id="cd06261">
    <property type="entry name" value="TM_PBP2"/>
    <property type="match status" value="1"/>
</dbReference>
<evidence type="ECO:0000256" key="2">
    <source>
        <dbReference type="ARBA" id="ARBA00007069"/>
    </source>
</evidence>
<feature type="transmembrane region" description="Helical" evidence="9">
    <location>
        <begin position="185"/>
        <end position="205"/>
    </location>
</feature>
<accession>A0LWK1</accession>
<dbReference type="Pfam" id="PF00528">
    <property type="entry name" value="BPD_transp_1"/>
    <property type="match status" value="1"/>
</dbReference>